<evidence type="ECO:0000313" key="2">
    <source>
        <dbReference type="Proteomes" id="UP001403385"/>
    </source>
</evidence>
<sequence length="80" mass="9366">MMQPGIIPDHLKALDLYEKLPLALQNQLKKHEFVFLLMKKEEYFQKKRRADLLGYLVREVGESGMQISKPLLQVVMSHLT</sequence>
<evidence type="ECO:0000313" key="1">
    <source>
        <dbReference type="EMBL" id="MEN7550112.1"/>
    </source>
</evidence>
<gene>
    <name evidence="1" type="ORF">AAG747_19490</name>
</gene>
<protein>
    <submittedName>
        <fullName evidence="1">Uncharacterized protein</fullName>
    </submittedName>
</protein>
<keyword evidence="2" id="KW-1185">Reference proteome</keyword>
<proteinExistence type="predicted"/>
<dbReference type="Proteomes" id="UP001403385">
    <property type="component" value="Unassembled WGS sequence"/>
</dbReference>
<dbReference type="RefSeq" id="WP_346822891.1">
    <property type="nucleotide sequence ID" value="NZ_JBDKWZ010000012.1"/>
</dbReference>
<reference evidence="1 2" key="1">
    <citation type="submission" date="2024-04" db="EMBL/GenBank/DDBJ databases">
        <title>Novel genus in family Flammeovirgaceae.</title>
        <authorList>
            <person name="Nguyen T.H."/>
            <person name="Vuong T.Q."/>
            <person name="Le H."/>
            <person name="Kim S.-G."/>
        </authorList>
    </citation>
    <scope>NUCLEOTIDE SEQUENCE [LARGE SCALE GENOMIC DNA]</scope>
    <source>
        <strain evidence="1 2">JCM 23209</strain>
    </source>
</reference>
<accession>A0AAW9S1X7</accession>
<organism evidence="1 2">
    <name type="scientific">Rapidithrix thailandica</name>
    <dbReference type="NCBI Taxonomy" id="413964"/>
    <lineage>
        <taxon>Bacteria</taxon>
        <taxon>Pseudomonadati</taxon>
        <taxon>Bacteroidota</taxon>
        <taxon>Cytophagia</taxon>
        <taxon>Cytophagales</taxon>
        <taxon>Flammeovirgaceae</taxon>
        <taxon>Rapidithrix</taxon>
    </lineage>
</organism>
<dbReference type="EMBL" id="JBDKWZ010000012">
    <property type="protein sequence ID" value="MEN7550112.1"/>
    <property type="molecule type" value="Genomic_DNA"/>
</dbReference>
<name>A0AAW9S1X7_9BACT</name>
<dbReference type="AlphaFoldDB" id="A0AAW9S1X7"/>
<comment type="caution">
    <text evidence="1">The sequence shown here is derived from an EMBL/GenBank/DDBJ whole genome shotgun (WGS) entry which is preliminary data.</text>
</comment>